<evidence type="ECO:0000313" key="8">
    <source>
        <dbReference type="EMBL" id="KAJ8767408.1"/>
    </source>
</evidence>
<dbReference type="InterPro" id="IPR002213">
    <property type="entry name" value="UDP_glucos_trans"/>
</dbReference>
<dbReference type="AlphaFoldDB" id="A0AAV8TMH5"/>
<keyword evidence="4 6" id="KW-0808">Transferase</keyword>
<dbReference type="PANTHER" id="PTHR11926:SF774">
    <property type="entry name" value="UDP-GLYCOSYLTRANSFERASE 85A1-RELATED"/>
    <property type="match status" value="1"/>
</dbReference>
<evidence type="ECO:0000256" key="2">
    <source>
        <dbReference type="ARBA" id="ARBA00009995"/>
    </source>
</evidence>
<dbReference type="Gene3D" id="3.40.50.2000">
    <property type="entry name" value="Glycogen Phosphorylase B"/>
    <property type="match status" value="2"/>
</dbReference>
<dbReference type="GO" id="GO:0080044">
    <property type="term" value="F:quercetin 7-O-glucosyltransferase activity"/>
    <property type="evidence" value="ECO:0007669"/>
    <property type="project" value="TreeGrafter"/>
</dbReference>
<evidence type="ECO:0000256" key="5">
    <source>
        <dbReference type="ARBA" id="ARBA00047606"/>
    </source>
</evidence>
<comment type="similarity">
    <text evidence="2 6">Belongs to the UDP-glycosyltransferase family.</text>
</comment>
<comment type="pathway">
    <text evidence="1">Pigment biosynthesis; anthocyanin biosynthesis.</text>
</comment>
<keyword evidence="3 6" id="KW-0328">Glycosyltransferase</keyword>
<dbReference type="EC" id="2.4.1.-" evidence="7"/>
<name>A0AAV8TMH5_9ROSI</name>
<evidence type="ECO:0000256" key="3">
    <source>
        <dbReference type="ARBA" id="ARBA00022676"/>
    </source>
</evidence>
<dbReference type="FunFam" id="3.40.50.2000:FF:000091">
    <property type="entry name" value="Glycosyltransferase"/>
    <property type="match status" value="1"/>
</dbReference>
<dbReference type="Proteomes" id="UP001159364">
    <property type="component" value="Linkage Group LG04"/>
</dbReference>
<gene>
    <name evidence="8" type="ORF">K2173_017452</name>
</gene>
<evidence type="ECO:0000256" key="6">
    <source>
        <dbReference type="RuleBase" id="RU003718"/>
    </source>
</evidence>
<reference evidence="8 9" key="1">
    <citation type="submission" date="2021-09" db="EMBL/GenBank/DDBJ databases">
        <title>Genomic insights and catalytic innovation underlie evolution of tropane alkaloids biosynthesis.</title>
        <authorList>
            <person name="Wang Y.-J."/>
            <person name="Tian T."/>
            <person name="Huang J.-P."/>
            <person name="Huang S.-X."/>
        </authorList>
    </citation>
    <scope>NUCLEOTIDE SEQUENCE [LARGE SCALE GENOMIC DNA]</scope>
    <source>
        <strain evidence="8">KIB-2018</strain>
        <tissue evidence="8">Leaf</tissue>
    </source>
</reference>
<dbReference type="GO" id="GO:0080043">
    <property type="term" value="F:quercetin 3-O-glucosyltransferase activity"/>
    <property type="evidence" value="ECO:0007669"/>
    <property type="project" value="TreeGrafter"/>
</dbReference>
<dbReference type="CDD" id="cd03784">
    <property type="entry name" value="GT1_Gtf-like"/>
    <property type="match status" value="1"/>
</dbReference>
<evidence type="ECO:0000256" key="7">
    <source>
        <dbReference type="RuleBase" id="RU362057"/>
    </source>
</evidence>
<dbReference type="GO" id="GO:0047213">
    <property type="term" value="F:anthocyanidin 3-O-glucosyltransferase activity"/>
    <property type="evidence" value="ECO:0007669"/>
    <property type="project" value="UniProtKB-EC"/>
</dbReference>
<dbReference type="InterPro" id="IPR035595">
    <property type="entry name" value="UDP_glycos_trans_CS"/>
</dbReference>
<comment type="catalytic activity">
    <reaction evidence="5">
        <text>an anthocyanidin + UDP-alpha-D-glucose + H(+) = an anthocyanidin 3-O-beta-D-glucoside + UDP</text>
        <dbReference type="Rhea" id="RHEA:20093"/>
        <dbReference type="ChEBI" id="CHEBI:15378"/>
        <dbReference type="ChEBI" id="CHEBI:16307"/>
        <dbReference type="ChEBI" id="CHEBI:58223"/>
        <dbReference type="ChEBI" id="CHEBI:58885"/>
        <dbReference type="ChEBI" id="CHEBI:143576"/>
        <dbReference type="EC" id="2.4.1.115"/>
    </reaction>
</comment>
<accession>A0AAV8TMH5</accession>
<dbReference type="PROSITE" id="PS00375">
    <property type="entry name" value="UDPGT"/>
    <property type="match status" value="1"/>
</dbReference>
<evidence type="ECO:0000256" key="4">
    <source>
        <dbReference type="ARBA" id="ARBA00022679"/>
    </source>
</evidence>
<sequence length="449" mass="49367">MVSRIGNNPKHIVALAFPFGTHASPLLGLIRSLSTEIPDATFSFFSTVQSNRNLFSESDDRITPYDVADGLPENYVPSDNPVVVIDLFLDIVPGNFKKAMNMAVQETGRPITCIISDAFYWFGADIAKELNVPWLPLWTAGPRSLLLHVETDLLRQTLGINGPEDKTIDVLPGFSTVRTRDLPEGLVSGPLESKLSLMLHKMGLALPSATAVIANSSEELDPTVVNAFESRFQKFLNVGPFLLTLSSSPASDPHGCLDWLDKQERKTVVYISFGSVIMPPPHEMAELAGVLETSGFPFLWSLRGNPEEKLPSGFLGRTKEKGKIVSWAPQREVLQHEATGAFVTHAGWNSILESIIGCVPMISRPFFGDQRLNTRTIETVWQIGVGIEGGMVNKDRTIEALKLVLLTEEGEKMRSKLSYLKKLATDAVKSNGSSAKNFKDLVQICNDKM</sequence>
<dbReference type="Pfam" id="PF00201">
    <property type="entry name" value="UDPGT"/>
    <property type="match status" value="1"/>
</dbReference>
<protein>
    <recommendedName>
        <fullName evidence="7">Glycosyltransferase</fullName>
        <ecNumber evidence="7">2.4.1.-</ecNumber>
    </recommendedName>
</protein>
<proteinExistence type="inferred from homology"/>
<dbReference type="FunFam" id="3.40.50.2000:FF:000129">
    <property type="entry name" value="Glycosyltransferase"/>
    <property type="match status" value="1"/>
</dbReference>
<evidence type="ECO:0000256" key="1">
    <source>
        <dbReference type="ARBA" id="ARBA00004935"/>
    </source>
</evidence>
<keyword evidence="9" id="KW-1185">Reference proteome</keyword>
<dbReference type="SUPFAM" id="SSF53756">
    <property type="entry name" value="UDP-Glycosyltransferase/glycogen phosphorylase"/>
    <property type="match status" value="1"/>
</dbReference>
<dbReference type="PANTHER" id="PTHR11926">
    <property type="entry name" value="GLUCOSYL/GLUCURONOSYL TRANSFERASES"/>
    <property type="match status" value="1"/>
</dbReference>
<dbReference type="EMBL" id="JAIWQS010000004">
    <property type="protein sequence ID" value="KAJ8767408.1"/>
    <property type="molecule type" value="Genomic_DNA"/>
</dbReference>
<comment type="caution">
    <text evidence="8">The sequence shown here is derived from an EMBL/GenBank/DDBJ whole genome shotgun (WGS) entry which is preliminary data.</text>
</comment>
<evidence type="ECO:0000313" key="9">
    <source>
        <dbReference type="Proteomes" id="UP001159364"/>
    </source>
</evidence>
<organism evidence="8 9">
    <name type="scientific">Erythroxylum novogranatense</name>
    <dbReference type="NCBI Taxonomy" id="1862640"/>
    <lineage>
        <taxon>Eukaryota</taxon>
        <taxon>Viridiplantae</taxon>
        <taxon>Streptophyta</taxon>
        <taxon>Embryophyta</taxon>
        <taxon>Tracheophyta</taxon>
        <taxon>Spermatophyta</taxon>
        <taxon>Magnoliopsida</taxon>
        <taxon>eudicotyledons</taxon>
        <taxon>Gunneridae</taxon>
        <taxon>Pentapetalae</taxon>
        <taxon>rosids</taxon>
        <taxon>fabids</taxon>
        <taxon>Malpighiales</taxon>
        <taxon>Erythroxylaceae</taxon>
        <taxon>Erythroxylum</taxon>
    </lineage>
</organism>